<name>A0A098MAA0_9BACL</name>
<sequence>MLQWVVVKLFKRIVETFSAESSGEDGTIVEKRQRSPESFPKENYIDSELNNNLEVVVTKGNFGTGRASAAAFVSGFHPPTAVKIKKSGDNSGWKSKHSL</sequence>
<reference evidence="2 3" key="2">
    <citation type="submission" date="2014-10" db="EMBL/GenBank/DDBJ databases">
        <title>Comparative genomics of the Paenibacillus odorifer group.</title>
        <authorList>
            <person name="Tsai Y.-C."/>
            <person name="Martin N."/>
            <person name="Korlach J."/>
            <person name="Wiedmann M."/>
        </authorList>
    </citation>
    <scope>NUCLEOTIDE SEQUENCE [LARGE SCALE GENOMIC DNA]</scope>
    <source>
        <strain evidence="2 3">DSM 18334</strain>
    </source>
</reference>
<proteinExistence type="predicted"/>
<comment type="caution">
    <text evidence="2">The sequence shown here is derived from an EMBL/GenBank/DDBJ whole genome shotgun (WGS) entry which is preliminary data.</text>
</comment>
<organism evidence="2 3">
    <name type="scientific">Paenibacillus wynnii</name>
    <dbReference type="NCBI Taxonomy" id="268407"/>
    <lineage>
        <taxon>Bacteria</taxon>
        <taxon>Bacillati</taxon>
        <taxon>Bacillota</taxon>
        <taxon>Bacilli</taxon>
        <taxon>Bacillales</taxon>
        <taxon>Paenibacillaceae</taxon>
        <taxon>Paenibacillus</taxon>
    </lineage>
</organism>
<reference evidence="2 3" key="1">
    <citation type="submission" date="2014-08" db="EMBL/GenBank/DDBJ databases">
        <authorList>
            <person name="den Bakker H.C."/>
        </authorList>
    </citation>
    <scope>NUCLEOTIDE SEQUENCE [LARGE SCALE GENOMIC DNA]</scope>
    <source>
        <strain evidence="2 3">DSM 18334</strain>
    </source>
</reference>
<dbReference type="Proteomes" id="UP000029734">
    <property type="component" value="Unassembled WGS sequence"/>
</dbReference>
<keyword evidence="3" id="KW-1185">Reference proteome</keyword>
<evidence type="ECO:0000313" key="2">
    <source>
        <dbReference type="EMBL" id="KGE18981.1"/>
    </source>
</evidence>
<accession>A0A098MAA0</accession>
<dbReference type="EMBL" id="JQCR01000002">
    <property type="protein sequence ID" value="KGE18981.1"/>
    <property type="molecule type" value="Genomic_DNA"/>
</dbReference>
<evidence type="ECO:0000256" key="1">
    <source>
        <dbReference type="SAM" id="MobiDB-lite"/>
    </source>
</evidence>
<feature type="compositionally biased region" description="Basic and acidic residues" evidence="1">
    <location>
        <begin position="28"/>
        <end position="43"/>
    </location>
</feature>
<dbReference type="AlphaFoldDB" id="A0A098MAA0"/>
<feature type="region of interest" description="Disordered" evidence="1">
    <location>
        <begin position="21"/>
        <end position="43"/>
    </location>
</feature>
<gene>
    <name evidence="2" type="ORF">PWYN_06165</name>
</gene>
<evidence type="ECO:0000313" key="3">
    <source>
        <dbReference type="Proteomes" id="UP000029734"/>
    </source>
</evidence>
<dbReference type="eggNOG" id="ENOG5031CVA">
    <property type="taxonomic scope" value="Bacteria"/>
</dbReference>
<protein>
    <submittedName>
        <fullName evidence="2">Uncharacterized protein</fullName>
    </submittedName>
</protein>